<keyword evidence="2" id="KW-1185">Reference proteome</keyword>
<evidence type="ECO:0000313" key="1">
    <source>
        <dbReference type="EMBL" id="THU84599.1"/>
    </source>
</evidence>
<name>A0A4S8L7H9_DENBC</name>
<dbReference type="AlphaFoldDB" id="A0A4S8L7H9"/>
<dbReference type="EMBL" id="ML179590">
    <property type="protein sequence ID" value="THU84599.1"/>
    <property type="molecule type" value="Genomic_DNA"/>
</dbReference>
<gene>
    <name evidence="1" type="ORF">K435DRAFT_870103</name>
</gene>
<evidence type="ECO:0000313" key="2">
    <source>
        <dbReference type="Proteomes" id="UP000297245"/>
    </source>
</evidence>
<protein>
    <submittedName>
        <fullName evidence="1">Uncharacterized protein</fullName>
    </submittedName>
</protein>
<dbReference type="Proteomes" id="UP000297245">
    <property type="component" value="Unassembled WGS sequence"/>
</dbReference>
<reference evidence="1 2" key="1">
    <citation type="journal article" date="2019" name="Nat. Ecol. Evol.">
        <title>Megaphylogeny resolves global patterns of mushroom evolution.</title>
        <authorList>
            <person name="Varga T."/>
            <person name="Krizsan K."/>
            <person name="Foldi C."/>
            <person name="Dima B."/>
            <person name="Sanchez-Garcia M."/>
            <person name="Sanchez-Ramirez S."/>
            <person name="Szollosi G.J."/>
            <person name="Szarkandi J.G."/>
            <person name="Papp V."/>
            <person name="Albert L."/>
            <person name="Andreopoulos W."/>
            <person name="Angelini C."/>
            <person name="Antonin V."/>
            <person name="Barry K.W."/>
            <person name="Bougher N.L."/>
            <person name="Buchanan P."/>
            <person name="Buyck B."/>
            <person name="Bense V."/>
            <person name="Catcheside P."/>
            <person name="Chovatia M."/>
            <person name="Cooper J."/>
            <person name="Damon W."/>
            <person name="Desjardin D."/>
            <person name="Finy P."/>
            <person name="Geml J."/>
            <person name="Haridas S."/>
            <person name="Hughes K."/>
            <person name="Justo A."/>
            <person name="Karasinski D."/>
            <person name="Kautmanova I."/>
            <person name="Kiss B."/>
            <person name="Kocsube S."/>
            <person name="Kotiranta H."/>
            <person name="LaButti K.M."/>
            <person name="Lechner B.E."/>
            <person name="Liimatainen K."/>
            <person name="Lipzen A."/>
            <person name="Lukacs Z."/>
            <person name="Mihaltcheva S."/>
            <person name="Morgado L.N."/>
            <person name="Niskanen T."/>
            <person name="Noordeloos M.E."/>
            <person name="Ohm R.A."/>
            <person name="Ortiz-Santana B."/>
            <person name="Ovrebo C."/>
            <person name="Racz N."/>
            <person name="Riley R."/>
            <person name="Savchenko A."/>
            <person name="Shiryaev A."/>
            <person name="Soop K."/>
            <person name="Spirin V."/>
            <person name="Szebenyi C."/>
            <person name="Tomsovsky M."/>
            <person name="Tulloss R.E."/>
            <person name="Uehling J."/>
            <person name="Grigoriev I.V."/>
            <person name="Vagvolgyi C."/>
            <person name="Papp T."/>
            <person name="Martin F.M."/>
            <person name="Miettinen O."/>
            <person name="Hibbett D.S."/>
            <person name="Nagy L.G."/>
        </authorList>
    </citation>
    <scope>NUCLEOTIDE SEQUENCE [LARGE SCALE GENOMIC DNA]</scope>
    <source>
        <strain evidence="1 2">CBS 962.96</strain>
    </source>
</reference>
<sequence length="154" mass="17806">MSSLRLEKEVKLVLQRHSDSEREFMHVLTYRKRLLGQQARTLHNYLLDASKSVPPVNSVDPAAFHDAIRADFDLDAAFVIGWNLAPVARSFRPWLESYSEYKISVEFFSDKEKGMLQYISEKTEVKLRACYSGVNPPFGRASSDEDLSRKRRHI</sequence>
<accession>A0A4S8L7H9</accession>
<proteinExistence type="predicted"/>
<organism evidence="1 2">
    <name type="scientific">Dendrothele bispora (strain CBS 962.96)</name>
    <dbReference type="NCBI Taxonomy" id="1314807"/>
    <lineage>
        <taxon>Eukaryota</taxon>
        <taxon>Fungi</taxon>
        <taxon>Dikarya</taxon>
        <taxon>Basidiomycota</taxon>
        <taxon>Agaricomycotina</taxon>
        <taxon>Agaricomycetes</taxon>
        <taxon>Agaricomycetidae</taxon>
        <taxon>Agaricales</taxon>
        <taxon>Agaricales incertae sedis</taxon>
        <taxon>Dendrothele</taxon>
    </lineage>
</organism>